<dbReference type="PANTHER" id="PTHR33939:SF1">
    <property type="entry name" value="DUF4371 DOMAIN-CONTAINING PROTEIN"/>
    <property type="match status" value="1"/>
</dbReference>
<evidence type="ECO:0000313" key="1">
    <source>
        <dbReference type="EMBL" id="RHY26141.1"/>
    </source>
</evidence>
<keyword evidence="2" id="KW-1185">Reference proteome</keyword>
<reference evidence="1 2" key="1">
    <citation type="submission" date="2018-08" db="EMBL/GenBank/DDBJ databases">
        <title>Aphanomyces genome sequencing and annotation.</title>
        <authorList>
            <person name="Minardi D."/>
            <person name="Oidtmann B."/>
            <person name="Van Der Giezen M."/>
            <person name="Studholme D.J."/>
        </authorList>
    </citation>
    <scope>NUCLEOTIDE SEQUENCE [LARGE SCALE GENOMIC DNA]</scope>
    <source>
        <strain evidence="1 2">NJM0002</strain>
    </source>
</reference>
<proteinExistence type="predicted"/>
<sequence length="163" mass="18687">MGQSTTSGIRCMYVPTKPKRKADNQEWLRGKDIAYEAYMVKAELLELVARNRGKPVYSSQLIATKNYGHILYFKPPYHLELQPIELVWGMVKNRVALRPSKNVAELEERLWTLFGEVNSHDWVSSYRKAQNYEDRYEALDEDVAFVSSGEEEDSFGGSSIGSD</sequence>
<dbReference type="PANTHER" id="PTHR33939">
    <property type="entry name" value="PROTEIN CBG22215"/>
    <property type="match status" value="1"/>
</dbReference>
<accession>A0A418AMI3</accession>
<name>A0A418AMI3_9STRA</name>
<dbReference type="InterPro" id="IPR036397">
    <property type="entry name" value="RNaseH_sf"/>
</dbReference>
<dbReference type="Gene3D" id="3.30.420.10">
    <property type="entry name" value="Ribonuclease H-like superfamily/Ribonuclease H"/>
    <property type="match status" value="1"/>
</dbReference>
<dbReference type="VEuPathDB" id="FungiDB:H310_09703"/>
<evidence type="ECO:0000313" key="2">
    <source>
        <dbReference type="Proteomes" id="UP000285060"/>
    </source>
</evidence>
<protein>
    <recommendedName>
        <fullName evidence="3">Tc1-like transposase DDE domain-containing protein</fullName>
    </recommendedName>
</protein>
<dbReference type="Proteomes" id="UP000285060">
    <property type="component" value="Unassembled WGS sequence"/>
</dbReference>
<dbReference type="AlphaFoldDB" id="A0A418AMI3"/>
<comment type="caution">
    <text evidence="1">The sequence shown here is derived from an EMBL/GenBank/DDBJ whole genome shotgun (WGS) entry which is preliminary data.</text>
</comment>
<organism evidence="1 2">
    <name type="scientific">Aphanomyces invadans</name>
    <dbReference type="NCBI Taxonomy" id="157072"/>
    <lineage>
        <taxon>Eukaryota</taxon>
        <taxon>Sar</taxon>
        <taxon>Stramenopiles</taxon>
        <taxon>Oomycota</taxon>
        <taxon>Saprolegniomycetes</taxon>
        <taxon>Saprolegniales</taxon>
        <taxon>Verrucalvaceae</taxon>
        <taxon>Aphanomyces</taxon>
    </lineage>
</organism>
<dbReference type="GO" id="GO:0003676">
    <property type="term" value="F:nucleic acid binding"/>
    <property type="evidence" value="ECO:0007669"/>
    <property type="project" value="InterPro"/>
</dbReference>
<gene>
    <name evidence="1" type="ORF">DYB32_007849</name>
</gene>
<dbReference type="EMBL" id="QUSY01001076">
    <property type="protein sequence ID" value="RHY26141.1"/>
    <property type="molecule type" value="Genomic_DNA"/>
</dbReference>
<evidence type="ECO:0008006" key="3">
    <source>
        <dbReference type="Google" id="ProtNLM"/>
    </source>
</evidence>